<dbReference type="Pfam" id="PF01061">
    <property type="entry name" value="ABC2_membrane"/>
    <property type="match status" value="1"/>
</dbReference>
<dbReference type="Pfam" id="PF00005">
    <property type="entry name" value="ABC_tran"/>
    <property type="match status" value="1"/>
</dbReference>
<dbReference type="PROSITE" id="PS00211">
    <property type="entry name" value="ABC_TRANSPORTER_1"/>
    <property type="match status" value="1"/>
</dbReference>
<dbReference type="AlphaFoldDB" id="A0A9P6VTD2"/>
<dbReference type="InterPro" id="IPR027417">
    <property type="entry name" value="P-loop_NTPase"/>
</dbReference>
<sequence>MHNTDLEGNTAAGSQDPLVLAWTGLTVTAPKRPRPLLGPLDGQARAGELLAVMGPSGAGKSTFLDAICQRTPSGRSQGRVTVNNSTDFSTRELFSFVEQDDALLGVLTVKETVTFAAHLALGPSYPNIADHIDSTLQSLGLASIANNRIGTPLQRGISGGQKRRVTIACSVVAKPRILVLDEPTSGLDATSGKEVVAFLRRLAKEQNVLVVCTIHQPNFDTFSLFDRLLLLAGGQVMYDGPTATLPDYLASIDSPVPQHVNPADHAIELVNTEFLKHDSDMYGSAPTVSADEHLNALASKWSEHAHATPDRVSLHSADVHPVPHSASTRSNAFAAGAQKTLTLMHRTALNYSRNLLAYGIRLAMYVGMGLMLATIWVHLGYSTNKLNDRLSVSFFSVAFLAFMSVAGIPAFLEERSVFIRERANGLYAPGHYHLATTLVSIPFLFVCALCYTLIIYWAIPMNPGAVHFFRFLLYLFLALFAAESQSLLIAALVPVFVAALALASFANGLWMCVQGYFIRATSLPRFWYYTAHFIDYQTFSFDLLVRNDFAGQILPCPIEPDGSCLCPIPSSLVAQGQCAVTGEDVLQNLGIAGVSDGLYVGIMFIIIVVYRLMMWGVLTWRKRTGDSVRNGDILLFENLFHGKQADTFRARFLSSCRSRVVLLDIPERRPGARVSKGVQRFVLAVQSIPTRLGFVVAGSDRLAAFGDSPQVLGRWGASPLAVCLASSARDAVRGLPSLPDARRLYTRRVDDNFGSSLLSPLPVPPRQLARSPLAAFLTLKLLSPERRFVRRSASASAGEPSALRVASETATVARTSLDIGWGKFRPRARSKGGAAPRGWSSQTGFLRLSLAFGTSAGSCCIKEGLTMLNVRLAALCKADDGPHQPSKARARESE</sequence>
<feature type="transmembrane region" description="Helical" evidence="9">
    <location>
        <begin position="598"/>
        <end position="620"/>
    </location>
</feature>
<name>A0A9P6VTD2_RHOMI</name>
<comment type="subcellular location">
    <subcellularLocation>
        <location evidence="1">Membrane</location>
        <topology evidence="1">Multi-pass membrane protein</topology>
    </subcellularLocation>
</comment>
<dbReference type="OrthoDB" id="66620at2759"/>
<dbReference type="SMART" id="SM00382">
    <property type="entry name" value="AAA"/>
    <property type="match status" value="1"/>
</dbReference>
<dbReference type="Pfam" id="PF19055">
    <property type="entry name" value="ABC2_membrane_7"/>
    <property type="match status" value="1"/>
</dbReference>
<dbReference type="InterPro" id="IPR003439">
    <property type="entry name" value="ABC_transporter-like_ATP-bd"/>
</dbReference>
<accession>A0A9P6VTD2</accession>
<dbReference type="GO" id="GO:0005524">
    <property type="term" value="F:ATP binding"/>
    <property type="evidence" value="ECO:0007669"/>
    <property type="project" value="UniProtKB-KW"/>
</dbReference>
<evidence type="ECO:0000256" key="6">
    <source>
        <dbReference type="ARBA" id="ARBA00022840"/>
    </source>
</evidence>
<feature type="domain" description="ABC transporter" evidence="10">
    <location>
        <begin position="20"/>
        <end position="258"/>
    </location>
</feature>
<feature type="transmembrane region" description="Helical" evidence="9">
    <location>
        <begin position="391"/>
        <end position="412"/>
    </location>
</feature>
<dbReference type="InterPro" id="IPR043926">
    <property type="entry name" value="ABCG_dom"/>
</dbReference>
<dbReference type="InterPro" id="IPR003593">
    <property type="entry name" value="AAA+_ATPase"/>
</dbReference>
<evidence type="ECO:0000256" key="1">
    <source>
        <dbReference type="ARBA" id="ARBA00004141"/>
    </source>
</evidence>
<dbReference type="InterPro" id="IPR017871">
    <property type="entry name" value="ABC_transporter-like_CS"/>
</dbReference>
<dbReference type="PANTHER" id="PTHR48042">
    <property type="entry name" value="ABC TRANSPORTER G FAMILY MEMBER 11"/>
    <property type="match status" value="1"/>
</dbReference>
<evidence type="ECO:0000256" key="3">
    <source>
        <dbReference type="ARBA" id="ARBA00022448"/>
    </source>
</evidence>
<feature type="transmembrane region" description="Helical" evidence="9">
    <location>
        <begin position="465"/>
        <end position="482"/>
    </location>
</feature>
<reference evidence="11 12" key="1">
    <citation type="submission" date="2020-11" db="EMBL/GenBank/DDBJ databases">
        <title>Kefir isolates.</title>
        <authorList>
            <person name="Marcisauskas S."/>
            <person name="Kim Y."/>
            <person name="Blasche S."/>
        </authorList>
    </citation>
    <scope>NUCLEOTIDE SEQUENCE [LARGE SCALE GENOMIC DNA]</scope>
    <source>
        <strain evidence="11 12">KR</strain>
    </source>
</reference>
<dbReference type="InterPro" id="IPR013525">
    <property type="entry name" value="ABC2_TM"/>
</dbReference>
<keyword evidence="6" id="KW-0067">ATP-binding</keyword>
<comment type="similarity">
    <text evidence="2">Belongs to the ABC transporter superfamily. ABCG family. Eye pigment precursor importer (TC 3.A.1.204) subfamily.</text>
</comment>
<organism evidence="11 12">
    <name type="scientific">Rhodotorula mucilaginosa</name>
    <name type="common">Yeast</name>
    <name type="synonym">Rhodotorula rubra</name>
    <dbReference type="NCBI Taxonomy" id="5537"/>
    <lineage>
        <taxon>Eukaryota</taxon>
        <taxon>Fungi</taxon>
        <taxon>Dikarya</taxon>
        <taxon>Basidiomycota</taxon>
        <taxon>Pucciniomycotina</taxon>
        <taxon>Microbotryomycetes</taxon>
        <taxon>Sporidiobolales</taxon>
        <taxon>Sporidiobolaceae</taxon>
        <taxon>Rhodotorula</taxon>
    </lineage>
</organism>
<evidence type="ECO:0000256" key="5">
    <source>
        <dbReference type="ARBA" id="ARBA00022741"/>
    </source>
</evidence>
<feature type="transmembrane region" description="Helical" evidence="9">
    <location>
        <begin position="489"/>
        <end position="518"/>
    </location>
</feature>
<evidence type="ECO:0000313" key="11">
    <source>
        <dbReference type="EMBL" id="KAG0654333.1"/>
    </source>
</evidence>
<evidence type="ECO:0000259" key="10">
    <source>
        <dbReference type="PROSITE" id="PS50893"/>
    </source>
</evidence>
<dbReference type="PROSITE" id="PS50893">
    <property type="entry name" value="ABC_TRANSPORTER_2"/>
    <property type="match status" value="1"/>
</dbReference>
<dbReference type="GO" id="GO:0016020">
    <property type="term" value="C:membrane"/>
    <property type="evidence" value="ECO:0007669"/>
    <property type="project" value="UniProtKB-SubCell"/>
</dbReference>
<gene>
    <name evidence="11" type="ORF">C6P46_001772</name>
</gene>
<evidence type="ECO:0000313" key="12">
    <source>
        <dbReference type="Proteomes" id="UP000777482"/>
    </source>
</evidence>
<evidence type="ECO:0000256" key="7">
    <source>
        <dbReference type="ARBA" id="ARBA00022989"/>
    </source>
</evidence>
<proteinExistence type="inferred from homology"/>
<evidence type="ECO:0000256" key="2">
    <source>
        <dbReference type="ARBA" id="ARBA00005814"/>
    </source>
</evidence>
<keyword evidence="4 9" id="KW-0812">Transmembrane</keyword>
<dbReference type="Gene3D" id="3.40.50.300">
    <property type="entry name" value="P-loop containing nucleotide triphosphate hydrolases"/>
    <property type="match status" value="1"/>
</dbReference>
<dbReference type="SUPFAM" id="SSF52540">
    <property type="entry name" value="P-loop containing nucleoside triphosphate hydrolases"/>
    <property type="match status" value="1"/>
</dbReference>
<keyword evidence="8 9" id="KW-0472">Membrane</keyword>
<keyword evidence="7 9" id="KW-1133">Transmembrane helix</keyword>
<feature type="transmembrane region" description="Helical" evidence="9">
    <location>
        <begin position="432"/>
        <end position="459"/>
    </location>
</feature>
<dbReference type="GO" id="GO:0140359">
    <property type="term" value="F:ABC-type transporter activity"/>
    <property type="evidence" value="ECO:0007669"/>
    <property type="project" value="InterPro"/>
</dbReference>
<feature type="transmembrane region" description="Helical" evidence="9">
    <location>
        <begin position="355"/>
        <end position="379"/>
    </location>
</feature>
<comment type="caution">
    <text evidence="11">The sequence shown here is derived from an EMBL/GenBank/DDBJ whole genome shotgun (WGS) entry which is preliminary data.</text>
</comment>
<dbReference type="EMBL" id="PUHQ01000152">
    <property type="protein sequence ID" value="KAG0654333.1"/>
    <property type="molecule type" value="Genomic_DNA"/>
</dbReference>
<keyword evidence="12" id="KW-1185">Reference proteome</keyword>
<evidence type="ECO:0000256" key="8">
    <source>
        <dbReference type="ARBA" id="ARBA00023136"/>
    </source>
</evidence>
<keyword evidence="5" id="KW-0547">Nucleotide-binding</keyword>
<keyword evidence="3" id="KW-0813">Transport</keyword>
<evidence type="ECO:0000256" key="9">
    <source>
        <dbReference type="SAM" id="Phobius"/>
    </source>
</evidence>
<dbReference type="GO" id="GO:0016887">
    <property type="term" value="F:ATP hydrolysis activity"/>
    <property type="evidence" value="ECO:0007669"/>
    <property type="project" value="InterPro"/>
</dbReference>
<evidence type="ECO:0000256" key="4">
    <source>
        <dbReference type="ARBA" id="ARBA00022692"/>
    </source>
</evidence>
<dbReference type="InterPro" id="IPR052215">
    <property type="entry name" value="Plant_ABCG"/>
</dbReference>
<dbReference type="Proteomes" id="UP000777482">
    <property type="component" value="Unassembled WGS sequence"/>
</dbReference>
<dbReference type="PANTHER" id="PTHR48042:SF11">
    <property type="entry name" value="ABC TRANSPORTER G FAMILY MEMBER 11"/>
    <property type="match status" value="1"/>
</dbReference>
<protein>
    <recommendedName>
        <fullName evidence="10">ABC transporter domain-containing protein</fullName>
    </recommendedName>
</protein>